<proteinExistence type="inferred from homology"/>
<dbReference type="NCBIfam" id="TIGR02095">
    <property type="entry name" value="glgA"/>
    <property type="match status" value="1"/>
</dbReference>
<dbReference type="NCBIfam" id="NF001899">
    <property type="entry name" value="PRK00654.1-2"/>
    <property type="match status" value="1"/>
</dbReference>
<dbReference type="InterPro" id="IPR013534">
    <property type="entry name" value="Starch_synth_cat_dom"/>
</dbReference>
<dbReference type="GO" id="GO:0005978">
    <property type="term" value="P:glycogen biosynthetic process"/>
    <property type="evidence" value="ECO:0007669"/>
    <property type="project" value="UniProtKB-UniRule"/>
</dbReference>
<dbReference type="Gene3D" id="3.40.50.2000">
    <property type="entry name" value="Glycogen Phosphorylase B"/>
    <property type="match status" value="2"/>
</dbReference>
<dbReference type="AlphaFoldDB" id="A0A398B6B1"/>
<sequence length="482" mass="55113">MKVLFAVSECVPFIKSGGLADVAGTLPSELKKAGADIRVILPKYALIPEKFKKAMKKRAEFIVQVGWRRQYCGIEELKHEGITYYFIDNEYYFKRNQMYGDYDDGEKFAYFNRAVLEAMFQIEFFPDILHCHDWHAGMIPFLLRTEYNSDARCNHIKTVFTIHNLQFQGIFPPETLGDLLGLSYRYFNPEQLEFYGNINFMKAALVSSDKITTVSPTYMEEIQTPYFGEKLDGILRMRKADLKGVLNGIDNSLYDPSNDSSLEAAFTSRDLAGKQLNKMSLQCQYGLPENEQPLMAMVTRLTKQKGLDLVRGIFHEIMKTGVQMIVLGTGDIEFEQFLTQMASQYPQQCRVLIGFDESLAHRIYAGADMFLMPSKFEPCGLSQLIAMRYGTVPIVRETGGLNDTVQSYNPEDKSGSGFTFTNFNAHDMLFTIERALAIYRNNQEWNNLVQTVMELDFSWSTSAKVYQELYKDLITGSETHVC</sequence>
<dbReference type="CDD" id="cd03791">
    <property type="entry name" value="GT5_Glycogen_synthase_DULL1-like"/>
    <property type="match status" value="1"/>
</dbReference>
<evidence type="ECO:0000256" key="6">
    <source>
        <dbReference type="ARBA" id="ARBA00023056"/>
    </source>
</evidence>
<comment type="pathway">
    <text evidence="7">Glycan biosynthesis; glycogen biosynthesis.</text>
</comment>
<reference evidence="10 11" key="1">
    <citation type="submission" date="2018-08" db="EMBL/GenBank/DDBJ databases">
        <title>Bacillus jemisoniae sp. nov., Bacillus chryseoplanitiae sp. nov., Bacillus resnikiae sp. nov., and Bacillus frankliniae sp. nov., isolated from Viking spacecraft and associated surfaces.</title>
        <authorList>
            <person name="Seuylemezian A."/>
            <person name="Vaishampayan P."/>
        </authorList>
    </citation>
    <scope>NUCLEOTIDE SEQUENCE [LARGE SCALE GENOMIC DNA]</scope>
    <source>
        <strain evidence="10 11">JJ-247</strain>
    </source>
</reference>
<dbReference type="RefSeq" id="WP_119114140.1">
    <property type="nucleotide sequence ID" value="NZ_CBCSEO010000003.1"/>
</dbReference>
<comment type="caution">
    <text evidence="10">The sequence shown here is derived from an EMBL/GenBank/DDBJ whole genome shotgun (WGS) entry which is preliminary data.</text>
</comment>
<dbReference type="Pfam" id="PF08323">
    <property type="entry name" value="Glyco_transf_5"/>
    <property type="match status" value="1"/>
</dbReference>
<evidence type="ECO:0000256" key="7">
    <source>
        <dbReference type="HAMAP-Rule" id="MF_00484"/>
    </source>
</evidence>
<keyword evidence="5 7" id="KW-0808">Transferase</keyword>
<evidence type="ECO:0000313" key="10">
    <source>
        <dbReference type="EMBL" id="RID83296.1"/>
    </source>
</evidence>
<comment type="similarity">
    <text evidence="3 7">Belongs to the glycosyltransferase 1 family. Bacterial/plant glycogen synthase subfamily.</text>
</comment>
<feature type="domain" description="Glycosyl transferase family 1" evidence="8">
    <location>
        <begin position="290"/>
        <end position="443"/>
    </location>
</feature>
<dbReference type="Pfam" id="PF00534">
    <property type="entry name" value="Glycos_transf_1"/>
    <property type="match status" value="1"/>
</dbReference>
<dbReference type="InterPro" id="IPR001296">
    <property type="entry name" value="Glyco_trans_1"/>
</dbReference>
<dbReference type="NCBIfam" id="NF001898">
    <property type="entry name" value="PRK00654.1-1"/>
    <property type="match status" value="1"/>
</dbReference>
<keyword evidence="11" id="KW-1185">Reference proteome</keyword>
<evidence type="ECO:0000259" key="9">
    <source>
        <dbReference type="Pfam" id="PF08323"/>
    </source>
</evidence>
<dbReference type="Proteomes" id="UP000265816">
    <property type="component" value="Unassembled WGS sequence"/>
</dbReference>
<evidence type="ECO:0000256" key="4">
    <source>
        <dbReference type="ARBA" id="ARBA00022676"/>
    </source>
</evidence>
<comment type="catalytic activity">
    <reaction evidence="1 7">
        <text>[(1-&gt;4)-alpha-D-glucosyl](n) + ADP-alpha-D-glucose = [(1-&gt;4)-alpha-D-glucosyl](n+1) + ADP + H(+)</text>
        <dbReference type="Rhea" id="RHEA:18189"/>
        <dbReference type="Rhea" id="RHEA-COMP:9584"/>
        <dbReference type="Rhea" id="RHEA-COMP:9587"/>
        <dbReference type="ChEBI" id="CHEBI:15378"/>
        <dbReference type="ChEBI" id="CHEBI:15444"/>
        <dbReference type="ChEBI" id="CHEBI:57498"/>
        <dbReference type="ChEBI" id="CHEBI:456216"/>
        <dbReference type="EC" id="2.4.1.21"/>
    </reaction>
</comment>
<evidence type="ECO:0000256" key="1">
    <source>
        <dbReference type="ARBA" id="ARBA00001478"/>
    </source>
</evidence>
<name>A0A398B6B1_9BACI</name>
<evidence type="ECO:0000313" key="11">
    <source>
        <dbReference type="Proteomes" id="UP000265816"/>
    </source>
</evidence>
<evidence type="ECO:0000256" key="5">
    <source>
        <dbReference type="ARBA" id="ARBA00022679"/>
    </source>
</evidence>
<dbReference type="UniPathway" id="UPA00164"/>
<protein>
    <recommendedName>
        <fullName evidence="7">Glycogen synthase</fullName>
        <ecNumber evidence="7">2.4.1.21</ecNumber>
    </recommendedName>
    <alternativeName>
        <fullName evidence="7">Starch [bacterial glycogen] synthase</fullName>
    </alternativeName>
</protein>
<dbReference type="PANTHER" id="PTHR45825:SF11">
    <property type="entry name" value="ALPHA AMYLASE DOMAIN-CONTAINING PROTEIN"/>
    <property type="match status" value="1"/>
</dbReference>
<organism evidence="10 11">
    <name type="scientific">Mesobacillus zeae</name>
    <dbReference type="NCBI Taxonomy" id="1917180"/>
    <lineage>
        <taxon>Bacteria</taxon>
        <taxon>Bacillati</taxon>
        <taxon>Bacillota</taxon>
        <taxon>Bacilli</taxon>
        <taxon>Bacillales</taxon>
        <taxon>Bacillaceae</taxon>
        <taxon>Mesobacillus</taxon>
    </lineage>
</organism>
<dbReference type="PANTHER" id="PTHR45825">
    <property type="entry name" value="GRANULE-BOUND STARCH SYNTHASE 1, CHLOROPLASTIC/AMYLOPLASTIC"/>
    <property type="match status" value="1"/>
</dbReference>
<feature type="domain" description="Starch synthase catalytic" evidence="9">
    <location>
        <begin position="2"/>
        <end position="236"/>
    </location>
</feature>
<feature type="binding site" evidence="7">
    <location>
        <position position="15"/>
    </location>
    <ligand>
        <name>ADP-alpha-D-glucose</name>
        <dbReference type="ChEBI" id="CHEBI:57498"/>
    </ligand>
</feature>
<comment type="function">
    <text evidence="2 7">Synthesizes alpha-1,4-glucan chains using ADP-glucose.</text>
</comment>
<dbReference type="InterPro" id="IPR011835">
    <property type="entry name" value="GS/SS"/>
</dbReference>
<keyword evidence="6 7" id="KW-0320">Glycogen biosynthesis</keyword>
<evidence type="ECO:0000256" key="3">
    <source>
        <dbReference type="ARBA" id="ARBA00010281"/>
    </source>
</evidence>
<evidence type="ECO:0000256" key="2">
    <source>
        <dbReference type="ARBA" id="ARBA00002764"/>
    </source>
</evidence>
<dbReference type="GO" id="GO:0004373">
    <property type="term" value="F:alpha-1,4-glucan glucosyltransferase (UDP-glucose donor) activity"/>
    <property type="evidence" value="ECO:0007669"/>
    <property type="project" value="InterPro"/>
</dbReference>
<evidence type="ECO:0000259" key="8">
    <source>
        <dbReference type="Pfam" id="PF00534"/>
    </source>
</evidence>
<gene>
    <name evidence="7 10" type="primary">glgA</name>
    <name evidence="10" type="ORF">D1970_15955</name>
</gene>
<dbReference type="HAMAP" id="MF_00484">
    <property type="entry name" value="Glycogen_synth"/>
    <property type="match status" value="1"/>
</dbReference>
<accession>A0A398B6B1</accession>
<dbReference type="GO" id="GO:0009011">
    <property type="term" value="F:alpha-1,4-glucan glucosyltransferase (ADP-glucose donor) activity"/>
    <property type="evidence" value="ECO:0007669"/>
    <property type="project" value="UniProtKB-UniRule"/>
</dbReference>
<dbReference type="SUPFAM" id="SSF53756">
    <property type="entry name" value="UDP-Glycosyltransferase/glycogen phosphorylase"/>
    <property type="match status" value="1"/>
</dbReference>
<dbReference type="OrthoDB" id="9808590at2"/>
<keyword evidence="4 7" id="KW-0328">Glycosyltransferase</keyword>
<dbReference type="EMBL" id="QWVT01000029">
    <property type="protein sequence ID" value="RID83296.1"/>
    <property type="molecule type" value="Genomic_DNA"/>
</dbReference>
<dbReference type="EC" id="2.4.1.21" evidence="7"/>